<protein>
    <submittedName>
        <fullName evidence="4">Ankyrin repeat-containing protein</fullName>
    </submittedName>
</protein>
<evidence type="ECO:0000313" key="5">
    <source>
        <dbReference type="Proteomes" id="UP000236731"/>
    </source>
</evidence>
<dbReference type="PROSITE" id="PS50088">
    <property type="entry name" value="ANK_REPEAT"/>
    <property type="match status" value="1"/>
</dbReference>
<dbReference type="PANTHER" id="PTHR24171">
    <property type="entry name" value="ANKYRIN REPEAT DOMAIN-CONTAINING PROTEIN 39-RELATED"/>
    <property type="match status" value="1"/>
</dbReference>
<evidence type="ECO:0000256" key="1">
    <source>
        <dbReference type="ARBA" id="ARBA00022737"/>
    </source>
</evidence>
<dbReference type="Proteomes" id="UP000236731">
    <property type="component" value="Unassembled WGS sequence"/>
</dbReference>
<proteinExistence type="predicted"/>
<organism evidence="4 5">
    <name type="scientific">Sphingobacterium lactis</name>
    <dbReference type="NCBI Taxonomy" id="797291"/>
    <lineage>
        <taxon>Bacteria</taxon>
        <taxon>Pseudomonadati</taxon>
        <taxon>Bacteroidota</taxon>
        <taxon>Sphingobacteriia</taxon>
        <taxon>Sphingobacteriales</taxon>
        <taxon>Sphingobacteriaceae</taxon>
        <taxon>Sphingobacterium</taxon>
    </lineage>
</organism>
<gene>
    <name evidence="4" type="ORF">SAMN05421877_11569</name>
</gene>
<keyword evidence="1" id="KW-0677">Repeat</keyword>
<dbReference type="AlphaFoldDB" id="A0A1H6CGC7"/>
<dbReference type="PROSITE" id="PS50297">
    <property type="entry name" value="ANK_REP_REGION"/>
    <property type="match status" value="1"/>
</dbReference>
<evidence type="ECO:0000256" key="3">
    <source>
        <dbReference type="PROSITE-ProRule" id="PRU00023"/>
    </source>
</evidence>
<dbReference type="SMART" id="SM00248">
    <property type="entry name" value="ANK"/>
    <property type="match status" value="3"/>
</dbReference>
<dbReference type="EMBL" id="FNUT01000015">
    <property type="protein sequence ID" value="SEG72051.1"/>
    <property type="molecule type" value="Genomic_DNA"/>
</dbReference>
<dbReference type="Gene3D" id="1.25.40.20">
    <property type="entry name" value="Ankyrin repeat-containing domain"/>
    <property type="match status" value="1"/>
</dbReference>
<evidence type="ECO:0000256" key="2">
    <source>
        <dbReference type="ARBA" id="ARBA00023043"/>
    </source>
</evidence>
<dbReference type="RefSeq" id="WP_103907769.1">
    <property type="nucleotide sequence ID" value="NZ_CP049246.1"/>
</dbReference>
<name>A0A1H6CGC7_9SPHI</name>
<dbReference type="OrthoDB" id="407974at2"/>
<dbReference type="Pfam" id="PF12796">
    <property type="entry name" value="Ank_2"/>
    <property type="match status" value="1"/>
</dbReference>
<evidence type="ECO:0000313" key="4">
    <source>
        <dbReference type="EMBL" id="SEG72051.1"/>
    </source>
</evidence>
<dbReference type="SUPFAM" id="SSF48403">
    <property type="entry name" value="Ankyrin repeat"/>
    <property type="match status" value="1"/>
</dbReference>
<feature type="repeat" description="ANK" evidence="3">
    <location>
        <begin position="71"/>
        <end position="103"/>
    </location>
</feature>
<keyword evidence="2 3" id="KW-0040">ANK repeat</keyword>
<keyword evidence="5" id="KW-1185">Reference proteome</keyword>
<dbReference type="InterPro" id="IPR002110">
    <property type="entry name" value="Ankyrin_rpt"/>
</dbReference>
<accession>A0A1H6CGC7</accession>
<dbReference type="InterPro" id="IPR036770">
    <property type="entry name" value="Ankyrin_rpt-contain_sf"/>
</dbReference>
<sequence>MREKLINTELIVQSLKLGKYDSVKEIIARSGVNCLDKHGRSILMYACQYPAVEIAYWAIQSGAKVNHQDTKGNSALHYAVSSQRLDIINLLLLSGVKVDLLDAHGNSALWRGMMDHVDSRIIKLLLDHDADPDLKNHYGISSRDLLSEENKNWPILMPLFEDALAKTEH</sequence>
<reference evidence="5" key="1">
    <citation type="submission" date="2016-10" db="EMBL/GenBank/DDBJ databases">
        <authorList>
            <person name="Varghese N."/>
            <person name="Submissions S."/>
        </authorList>
    </citation>
    <scope>NUCLEOTIDE SEQUENCE [LARGE SCALE GENOMIC DNA]</scope>
    <source>
        <strain evidence="5">DSM 22361</strain>
    </source>
</reference>